<feature type="transmembrane region" description="Helical" evidence="13">
    <location>
        <begin position="183"/>
        <end position="200"/>
    </location>
</feature>
<evidence type="ECO:0000256" key="6">
    <source>
        <dbReference type="ARBA" id="ARBA00022519"/>
    </source>
</evidence>
<dbReference type="Gene3D" id="1.10.3720.10">
    <property type="entry name" value="MetI-like"/>
    <property type="match status" value="1"/>
</dbReference>
<sequence>MTAVVVPETSTEAIATGRLHVSQVLRRPVPLIALIVILLITVAVILAPLIAPYDPLAQDLDNILAGPSAAHLLGTDELGRDIYSRLLYGGQPALLGVLVASVVFAVFGLILGILAGYLGGWTDRVIGSVLDVLMSLPAIVVILAVLAIFSQSIVAAMFVLGLLSSANLARVTRSMCLALREELFVSAATVSGIGPVRIMFRHVLPSLIGLMVVQVALFAGIALAVQTGLGFLGLATPPPAPSWGGMVGEAAQTMSQSGFFLFVTGAVIAVMTLAFGLLGDGIRDLNADLKGRSSGASKILLHAADGGQPVSPEGIVVEVRDYSVAFSTPSGEKKIVDRISFEVERGQIFGIVGESGSGKTVTALSLLGLLPQNGTVTNGHAWLDGQDLATMSEKQYERIRGKEIGLVSQEPMVALDPLFTIGSQLSEVVSRIGDVPRREVRATVVALLESVKLPEPERLMQKYPHELSGGMVQRVAIAMALAGSPTLLLADEPTTALDVTVQAGILDLLRELRDSRGMTVLLVTHDLGVVAEICDSAIVMSQGRIVDSGSIDHIFYDSDHPYTRALIASTPTLEDGAA</sequence>
<dbReference type="SUPFAM" id="SSF161098">
    <property type="entry name" value="MetI-like"/>
    <property type="match status" value="1"/>
</dbReference>
<dbReference type="PROSITE" id="PS50893">
    <property type="entry name" value="ABC_TRANSPORTER_2"/>
    <property type="match status" value="1"/>
</dbReference>
<gene>
    <name evidence="16" type="ORF">JOE66_000396</name>
</gene>
<evidence type="ECO:0000313" key="17">
    <source>
        <dbReference type="Proteomes" id="UP000776164"/>
    </source>
</evidence>
<proteinExistence type="inferred from homology"/>
<keyword evidence="17" id="KW-1185">Reference proteome</keyword>
<comment type="subcellular location">
    <subcellularLocation>
        <location evidence="13">Cell membrane</location>
        <topology evidence="13">Multi-pass membrane protein</topology>
    </subcellularLocation>
    <subcellularLocation>
        <location evidence="2">Cell membrane</location>
        <topology evidence="2">Peripheral membrane protein</topology>
    </subcellularLocation>
    <subcellularLocation>
        <location evidence="1">Membrane</location>
        <topology evidence="1">Multi-pass membrane protein</topology>
    </subcellularLocation>
</comment>
<dbReference type="InterPro" id="IPR003439">
    <property type="entry name" value="ABC_transporter-like_ATP-bd"/>
</dbReference>
<feature type="transmembrane region" description="Helical" evidence="13">
    <location>
        <begin position="31"/>
        <end position="51"/>
    </location>
</feature>
<keyword evidence="10" id="KW-1278">Translocase</keyword>
<feature type="transmembrane region" description="Helical" evidence="13">
    <location>
        <begin position="93"/>
        <end position="118"/>
    </location>
</feature>
<comment type="caution">
    <text evidence="16">The sequence shown here is derived from an EMBL/GenBank/DDBJ whole genome shotgun (WGS) entry which is preliminary data.</text>
</comment>
<name>A0ABS2L107_9MICO</name>
<evidence type="ECO:0000256" key="7">
    <source>
        <dbReference type="ARBA" id="ARBA00022692"/>
    </source>
</evidence>
<dbReference type="InterPro" id="IPR050388">
    <property type="entry name" value="ABC_Ni/Peptide_Import"/>
</dbReference>
<dbReference type="Pfam" id="PF00005">
    <property type="entry name" value="ABC_tran"/>
    <property type="match status" value="1"/>
</dbReference>
<dbReference type="CDD" id="cd03257">
    <property type="entry name" value="ABC_NikE_OppD_transporters"/>
    <property type="match status" value="1"/>
</dbReference>
<comment type="similarity">
    <text evidence="13">Belongs to the binding-protein-dependent transport system permease family.</text>
</comment>
<dbReference type="Pfam" id="PF00528">
    <property type="entry name" value="BPD_transp_1"/>
    <property type="match status" value="1"/>
</dbReference>
<evidence type="ECO:0000256" key="1">
    <source>
        <dbReference type="ARBA" id="ARBA00004141"/>
    </source>
</evidence>
<evidence type="ECO:0000256" key="5">
    <source>
        <dbReference type="ARBA" id="ARBA00022475"/>
    </source>
</evidence>
<evidence type="ECO:0000256" key="9">
    <source>
        <dbReference type="ARBA" id="ARBA00022840"/>
    </source>
</evidence>
<keyword evidence="5" id="KW-1003">Cell membrane</keyword>
<dbReference type="CDD" id="cd06261">
    <property type="entry name" value="TM_PBP2"/>
    <property type="match status" value="1"/>
</dbReference>
<dbReference type="SMART" id="SM00382">
    <property type="entry name" value="AAA"/>
    <property type="match status" value="1"/>
</dbReference>
<dbReference type="PANTHER" id="PTHR43297">
    <property type="entry name" value="OLIGOPEPTIDE TRANSPORT ATP-BINDING PROTEIN APPD"/>
    <property type="match status" value="1"/>
</dbReference>
<dbReference type="PANTHER" id="PTHR43297:SF14">
    <property type="entry name" value="ATPASE AAA-TYPE CORE DOMAIN-CONTAINING PROTEIN"/>
    <property type="match status" value="1"/>
</dbReference>
<keyword evidence="6" id="KW-0997">Cell inner membrane</keyword>
<keyword evidence="7 13" id="KW-0812">Transmembrane</keyword>
<keyword evidence="8" id="KW-0547">Nucleotide-binding</keyword>
<dbReference type="Proteomes" id="UP000776164">
    <property type="component" value="Unassembled WGS sequence"/>
</dbReference>
<feature type="domain" description="ABC transporter" evidence="14">
    <location>
        <begin position="319"/>
        <end position="567"/>
    </location>
</feature>
<keyword evidence="12 13" id="KW-0472">Membrane</keyword>
<dbReference type="SUPFAM" id="SSF52540">
    <property type="entry name" value="P-loop containing nucleoside triphosphate hydrolases"/>
    <property type="match status" value="1"/>
</dbReference>
<reference evidence="16 17" key="1">
    <citation type="submission" date="2021-01" db="EMBL/GenBank/DDBJ databases">
        <title>Sequencing the genomes of 1000 actinobacteria strains.</title>
        <authorList>
            <person name="Klenk H.-P."/>
        </authorList>
    </citation>
    <scope>NUCLEOTIDE SEQUENCE [LARGE SCALE GENOMIC DNA]</scope>
    <source>
        <strain evidence="16 17">DSM 13057</strain>
    </source>
</reference>
<feature type="transmembrane region" description="Helical" evidence="13">
    <location>
        <begin position="254"/>
        <end position="278"/>
    </location>
</feature>
<feature type="transmembrane region" description="Helical" evidence="13">
    <location>
        <begin position="207"/>
        <end position="234"/>
    </location>
</feature>
<feature type="domain" description="ABC transmembrane type-1" evidence="15">
    <location>
        <begin position="94"/>
        <end position="279"/>
    </location>
</feature>
<evidence type="ECO:0000256" key="2">
    <source>
        <dbReference type="ARBA" id="ARBA00004202"/>
    </source>
</evidence>
<evidence type="ECO:0000256" key="3">
    <source>
        <dbReference type="ARBA" id="ARBA00005417"/>
    </source>
</evidence>
<dbReference type="InterPro" id="IPR035906">
    <property type="entry name" value="MetI-like_sf"/>
</dbReference>
<dbReference type="Pfam" id="PF12911">
    <property type="entry name" value="OppC_N"/>
    <property type="match status" value="1"/>
</dbReference>
<keyword evidence="4 13" id="KW-0813">Transport</keyword>
<organism evidence="16 17">
    <name type="scientific">Subtercola frigoramans</name>
    <dbReference type="NCBI Taxonomy" id="120298"/>
    <lineage>
        <taxon>Bacteria</taxon>
        <taxon>Bacillati</taxon>
        <taxon>Actinomycetota</taxon>
        <taxon>Actinomycetes</taxon>
        <taxon>Micrococcales</taxon>
        <taxon>Microbacteriaceae</taxon>
        <taxon>Subtercola</taxon>
    </lineage>
</organism>
<dbReference type="InterPro" id="IPR003593">
    <property type="entry name" value="AAA+_ATPase"/>
</dbReference>
<dbReference type="RefSeq" id="WP_205106465.1">
    <property type="nucleotide sequence ID" value="NZ_BAAAHT010000018.1"/>
</dbReference>
<dbReference type="EMBL" id="JAFBBU010000001">
    <property type="protein sequence ID" value="MBM7470762.1"/>
    <property type="molecule type" value="Genomic_DNA"/>
</dbReference>
<evidence type="ECO:0000256" key="12">
    <source>
        <dbReference type="ARBA" id="ARBA00023136"/>
    </source>
</evidence>
<feature type="transmembrane region" description="Helical" evidence="13">
    <location>
        <begin position="130"/>
        <end position="163"/>
    </location>
</feature>
<keyword evidence="11 13" id="KW-1133">Transmembrane helix</keyword>
<evidence type="ECO:0000256" key="8">
    <source>
        <dbReference type="ARBA" id="ARBA00022741"/>
    </source>
</evidence>
<keyword evidence="9" id="KW-0067">ATP-binding</keyword>
<dbReference type="InterPro" id="IPR025966">
    <property type="entry name" value="OppC_N"/>
</dbReference>
<dbReference type="InterPro" id="IPR000515">
    <property type="entry name" value="MetI-like"/>
</dbReference>
<accession>A0ABS2L107</accession>
<comment type="similarity">
    <text evidence="3">Belongs to the ABC transporter superfamily.</text>
</comment>
<evidence type="ECO:0000256" key="11">
    <source>
        <dbReference type="ARBA" id="ARBA00022989"/>
    </source>
</evidence>
<dbReference type="Gene3D" id="3.40.50.300">
    <property type="entry name" value="P-loop containing nucleotide triphosphate hydrolases"/>
    <property type="match status" value="1"/>
</dbReference>
<dbReference type="PROSITE" id="PS50928">
    <property type="entry name" value="ABC_TM1"/>
    <property type="match status" value="1"/>
</dbReference>
<protein>
    <submittedName>
        <fullName evidence="16">Peptide/nickel transport system permease protein</fullName>
    </submittedName>
</protein>
<dbReference type="InterPro" id="IPR027417">
    <property type="entry name" value="P-loop_NTPase"/>
</dbReference>
<evidence type="ECO:0000256" key="4">
    <source>
        <dbReference type="ARBA" id="ARBA00022448"/>
    </source>
</evidence>
<evidence type="ECO:0000256" key="10">
    <source>
        <dbReference type="ARBA" id="ARBA00022967"/>
    </source>
</evidence>
<evidence type="ECO:0000259" key="14">
    <source>
        <dbReference type="PROSITE" id="PS50893"/>
    </source>
</evidence>
<evidence type="ECO:0000313" key="16">
    <source>
        <dbReference type="EMBL" id="MBM7470762.1"/>
    </source>
</evidence>
<evidence type="ECO:0000259" key="15">
    <source>
        <dbReference type="PROSITE" id="PS50928"/>
    </source>
</evidence>
<evidence type="ECO:0000256" key="13">
    <source>
        <dbReference type="RuleBase" id="RU363032"/>
    </source>
</evidence>